<protein>
    <submittedName>
        <fullName evidence="2">Holin</fullName>
    </submittedName>
</protein>
<dbReference type="Pfam" id="PF05106">
    <property type="entry name" value="Phage_holin_3_1"/>
    <property type="match status" value="1"/>
</dbReference>
<dbReference type="OrthoDB" id="6711255at2"/>
<dbReference type="EMBL" id="JTAK01000001">
    <property type="protein sequence ID" value="KHO66716.1"/>
    <property type="molecule type" value="Genomic_DNA"/>
</dbReference>
<gene>
    <name evidence="2" type="ORF">PT85_03675</name>
</gene>
<evidence type="ECO:0000313" key="2">
    <source>
        <dbReference type="EMBL" id="KHO66716.1"/>
    </source>
</evidence>
<reference evidence="2 3" key="1">
    <citation type="submission" date="2014-11" db="EMBL/GenBank/DDBJ databases">
        <title>Genome sequence of Pseudomonas tuomuerensis JCM 14085.</title>
        <authorList>
            <person name="Shin S.-K."/>
            <person name="Yi H."/>
        </authorList>
    </citation>
    <scope>NUCLEOTIDE SEQUENCE [LARGE SCALE GENOMIC DNA]</scope>
    <source>
        <strain evidence="2 3">JCM 14085</strain>
    </source>
</reference>
<feature type="transmembrane region" description="Helical" evidence="1">
    <location>
        <begin position="46"/>
        <end position="67"/>
    </location>
</feature>
<evidence type="ECO:0000256" key="1">
    <source>
        <dbReference type="SAM" id="Phobius"/>
    </source>
</evidence>
<dbReference type="InterPro" id="IPR006481">
    <property type="entry name" value="Phage_lambda_GpS_holin"/>
</dbReference>
<dbReference type="Proteomes" id="UP000030980">
    <property type="component" value="Unassembled WGS sequence"/>
</dbReference>
<sequence length="104" mass="11096">MPDRPETWAFFAAWLQENFPALYAALLAAAIAAARLLNGGSTWRRIALEALICGLITLAASNGLGLLGIPASYSPLFGGFIGLIGAEGIREGLKRFYNRKADTL</sequence>
<keyword evidence="1" id="KW-0472">Membrane</keyword>
<accession>A0A0B3C075</accession>
<keyword evidence="3" id="KW-1185">Reference proteome</keyword>
<name>A0A0B3C075_9PSED</name>
<dbReference type="RefSeq" id="WP_039605988.1">
    <property type="nucleotide sequence ID" value="NZ_FMUP01000005.1"/>
</dbReference>
<organism evidence="2 3">
    <name type="scientific">Pseudomonas flexibilis</name>
    <dbReference type="NCBI Taxonomy" id="706570"/>
    <lineage>
        <taxon>Bacteria</taxon>
        <taxon>Pseudomonadati</taxon>
        <taxon>Pseudomonadota</taxon>
        <taxon>Gammaproteobacteria</taxon>
        <taxon>Pseudomonadales</taxon>
        <taxon>Pseudomonadaceae</taxon>
        <taxon>Pseudomonas</taxon>
    </lineage>
</organism>
<feature type="transmembrane region" description="Helical" evidence="1">
    <location>
        <begin position="20"/>
        <end position="37"/>
    </location>
</feature>
<proteinExistence type="predicted"/>
<dbReference type="STRING" id="706570.PT85_03675"/>
<dbReference type="NCBIfam" id="TIGR01594">
    <property type="entry name" value="holin_lambda"/>
    <property type="match status" value="1"/>
</dbReference>
<keyword evidence="1" id="KW-0812">Transmembrane</keyword>
<keyword evidence="1" id="KW-1133">Transmembrane helix</keyword>
<comment type="caution">
    <text evidence="2">The sequence shown here is derived from an EMBL/GenBank/DDBJ whole genome shotgun (WGS) entry which is preliminary data.</text>
</comment>
<evidence type="ECO:0000313" key="3">
    <source>
        <dbReference type="Proteomes" id="UP000030980"/>
    </source>
</evidence>
<dbReference type="AlphaFoldDB" id="A0A0B3C075"/>